<dbReference type="PANTHER" id="PTHR12434">
    <property type="entry name" value="MEDIATOR OF RNA POLYMERASE II TRANSCRIPTION SUBUNIT 22"/>
    <property type="match status" value="1"/>
</dbReference>
<comment type="subcellular location">
    <subcellularLocation>
        <location evidence="1">Nucleus</location>
    </subcellularLocation>
</comment>
<dbReference type="InterPro" id="IPR009332">
    <property type="entry name" value="Med22"/>
</dbReference>
<keyword evidence="7" id="KW-1185">Reference proteome</keyword>
<reference evidence="6 7" key="1">
    <citation type="submission" date="2022-09" db="EMBL/GenBank/DDBJ databases">
        <authorList>
            <person name="Palmer J.M."/>
        </authorList>
    </citation>
    <scope>NUCLEOTIDE SEQUENCE [LARGE SCALE GENOMIC DNA]</scope>
    <source>
        <strain evidence="6 7">DSM 7382</strain>
    </source>
</reference>
<gene>
    <name evidence="6" type="ORF">QCA50_013977</name>
</gene>
<keyword evidence="4" id="KW-0804">Transcription</keyword>
<dbReference type="GO" id="GO:0016592">
    <property type="term" value="C:mediator complex"/>
    <property type="evidence" value="ECO:0007669"/>
    <property type="project" value="InterPro"/>
</dbReference>
<name>A0AAW0FXM4_9APHY</name>
<evidence type="ECO:0000256" key="3">
    <source>
        <dbReference type="ARBA" id="ARBA00023015"/>
    </source>
</evidence>
<evidence type="ECO:0000256" key="1">
    <source>
        <dbReference type="ARBA" id="ARBA00004123"/>
    </source>
</evidence>
<keyword evidence="3" id="KW-0805">Transcription regulation</keyword>
<dbReference type="EMBL" id="JASBNA010000033">
    <property type="protein sequence ID" value="KAK7682944.1"/>
    <property type="molecule type" value="Genomic_DNA"/>
</dbReference>
<dbReference type="Pfam" id="PF06179">
    <property type="entry name" value="Med22"/>
    <property type="match status" value="1"/>
</dbReference>
<keyword evidence="5" id="KW-0539">Nucleus</keyword>
<dbReference type="Gene3D" id="6.10.280.160">
    <property type="entry name" value="Mediator of RNA polymerase II transcription subunit 22"/>
    <property type="match status" value="1"/>
</dbReference>
<evidence type="ECO:0000256" key="4">
    <source>
        <dbReference type="ARBA" id="ARBA00023163"/>
    </source>
</evidence>
<dbReference type="GO" id="GO:0003712">
    <property type="term" value="F:transcription coregulator activity"/>
    <property type="evidence" value="ECO:0007669"/>
    <property type="project" value="InterPro"/>
</dbReference>
<organism evidence="6 7">
    <name type="scientific">Cerrena zonata</name>
    <dbReference type="NCBI Taxonomy" id="2478898"/>
    <lineage>
        <taxon>Eukaryota</taxon>
        <taxon>Fungi</taxon>
        <taxon>Dikarya</taxon>
        <taxon>Basidiomycota</taxon>
        <taxon>Agaricomycotina</taxon>
        <taxon>Agaricomycetes</taxon>
        <taxon>Polyporales</taxon>
        <taxon>Cerrenaceae</taxon>
        <taxon>Cerrena</taxon>
    </lineage>
</organism>
<dbReference type="GO" id="GO:0006357">
    <property type="term" value="P:regulation of transcription by RNA polymerase II"/>
    <property type="evidence" value="ECO:0007669"/>
    <property type="project" value="InterPro"/>
</dbReference>
<accession>A0AAW0FXM4</accession>
<dbReference type="Proteomes" id="UP001385951">
    <property type="component" value="Unassembled WGS sequence"/>
</dbReference>
<comment type="similarity">
    <text evidence="2">Belongs to the Mediator complex subunit 22 family.</text>
</comment>
<dbReference type="PANTHER" id="PTHR12434:SF6">
    <property type="entry name" value="MEDIATOR OF RNA POLYMERASE II TRANSCRIPTION SUBUNIT 22"/>
    <property type="match status" value="1"/>
</dbReference>
<evidence type="ECO:0000313" key="7">
    <source>
        <dbReference type="Proteomes" id="UP001385951"/>
    </source>
</evidence>
<evidence type="ECO:0000256" key="2">
    <source>
        <dbReference type="ARBA" id="ARBA00005942"/>
    </source>
</evidence>
<protein>
    <submittedName>
        <fullName evidence="6">Uncharacterized protein</fullName>
    </submittedName>
</protein>
<evidence type="ECO:0000256" key="5">
    <source>
        <dbReference type="ARBA" id="ARBA00023242"/>
    </source>
</evidence>
<sequence>MQPRSIALLQRIDTNVEQILQKFEDIFEVAIIQDKSREQLSVENLTIESDSALIIRLCEDLLSITRDLKETWCLGTLKVTRNANEDKSEEEVRAVFDKFNELTERIAGFKDTKKVESTMGDLFLKANSRSLSSVFIIEKDVVEVLLDVIILEGEVKEELFLVNFSGEVSGVSKISLGRRSIGGFKLSS</sequence>
<dbReference type="AlphaFoldDB" id="A0AAW0FXM4"/>
<proteinExistence type="inferred from homology"/>
<comment type="caution">
    <text evidence="6">The sequence shown here is derived from an EMBL/GenBank/DDBJ whole genome shotgun (WGS) entry which is preliminary data.</text>
</comment>
<evidence type="ECO:0000313" key="6">
    <source>
        <dbReference type="EMBL" id="KAK7682944.1"/>
    </source>
</evidence>